<accession>A0ACA9JXD2</accession>
<sequence length="109" mass="12651">MFLVDEEQGIGDIRNLEKRKYNEPIVNEKPNKRGKSRKTLEVKPDKSPSSFTQKGNDKRQLVNEVSKMFAFDMSELGCTDLVEYKVRTGSIEILHMRLRPIRINNPEKA</sequence>
<evidence type="ECO:0000313" key="1">
    <source>
        <dbReference type="EMBL" id="CAG8441067.1"/>
    </source>
</evidence>
<dbReference type="EMBL" id="CAJVPU010000113">
    <property type="protein sequence ID" value="CAG8441067.1"/>
    <property type="molecule type" value="Genomic_DNA"/>
</dbReference>
<organism evidence="1 2">
    <name type="scientific">Dentiscutata heterogama</name>
    <dbReference type="NCBI Taxonomy" id="1316150"/>
    <lineage>
        <taxon>Eukaryota</taxon>
        <taxon>Fungi</taxon>
        <taxon>Fungi incertae sedis</taxon>
        <taxon>Mucoromycota</taxon>
        <taxon>Glomeromycotina</taxon>
        <taxon>Glomeromycetes</taxon>
        <taxon>Diversisporales</taxon>
        <taxon>Gigasporaceae</taxon>
        <taxon>Dentiscutata</taxon>
    </lineage>
</organism>
<reference evidence="1" key="1">
    <citation type="submission" date="2021-06" db="EMBL/GenBank/DDBJ databases">
        <authorList>
            <person name="Kallberg Y."/>
            <person name="Tangrot J."/>
            <person name="Rosling A."/>
        </authorList>
    </citation>
    <scope>NUCLEOTIDE SEQUENCE</scope>
    <source>
        <strain evidence="1">IL203A</strain>
    </source>
</reference>
<keyword evidence="2" id="KW-1185">Reference proteome</keyword>
<proteinExistence type="predicted"/>
<comment type="caution">
    <text evidence="1">The sequence shown here is derived from an EMBL/GenBank/DDBJ whole genome shotgun (WGS) entry which is preliminary data.</text>
</comment>
<dbReference type="Proteomes" id="UP000789702">
    <property type="component" value="Unassembled WGS sequence"/>
</dbReference>
<evidence type="ECO:0000313" key="2">
    <source>
        <dbReference type="Proteomes" id="UP000789702"/>
    </source>
</evidence>
<name>A0ACA9JXD2_9GLOM</name>
<protein>
    <submittedName>
        <fullName evidence="1">16057_t:CDS:1</fullName>
    </submittedName>
</protein>
<gene>
    <name evidence="1" type="ORF">DHETER_LOCUS261</name>
</gene>